<dbReference type="CDD" id="cd03443">
    <property type="entry name" value="PaaI_thioesterase"/>
    <property type="match status" value="1"/>
</dbReference>
<keyword evidence="2" id="KW-0378">Hydrolase</keyword>
<dbReference type="InterPro" id="IPR039298">
    <property type="entry name" value="ACOT13"/>
</dbReference>
<evidence type="ECO:0000313" key="4">
    <source>
        <dbReference type="EMBL" id="SDS23073.1"/>
    </source>
</evidence>
<dbReference type="Proteomes" id="UP000243207">
    <property type="component" value="Chromosome I"/>
</dbReference>
<dbReference type="GO" id="GO:0047617">
    <property type="term" value="F:fatty acyl-CoA hydrolase activity"/>
    <property type="evidence" value="ECO:0007669"/>
    <property type="project" value="InterPro"/>
</dbReference>
<feature type="domain" description="Thioesterase" evidence="3">
    <location>
        <begin position="51"/>
        <end position="124"/>
    </location>
</feature>
<gene>
    <name evidence="4" type="ORF">SAMN05216421_1142</name>
</gene>
<dbReference type="SUPFAM" id="SSF54637">
    <property type="entry name" value="Thioesterase/thiol ester dehydrase-isomerase"/>
    <property type="match status" value="1"/>
</dbReference>
<keyword evidence="5" id="KW-1185">Reference proteome</keyword>
<sequence>MDTAFTPPAGFARHTRRSGLTDPWEPIYAATAEETFSLGLFADEPHVNSRGFVHGGLLSALADNAMGLSCARLIDNVGGLVTISLNTDYIGTAHKGHWIEVRATPTRLGRSLCFAEAKIYSNDELCATAKAVFKVQIKTSQGAA</sequence>
<accession>A0A1H1QID2</accession>
<dbReference type="InterPro" id="IPR003736">
    <property type="entry name" value="PAAI_dom"/>
</dbReference>
<proteinExistence type="inferred from homology"/>
<dbReference type="OrthoDB" id="7061558at2"/>
<comment type="similarity">
    <text evidence="1">Belongs to the thioesterase PaaI family.</text>
</comment>
<organism evidence="4 5">
    <name type="scientific">Halopseudomonas xinjiangensis</name>
    <dbReference type="NCBI Taxonomy" id="487184"/>
    <lineage>
        <taxon>Bacteria</taxon>
        <taxon>Pseudomonadati</taxon>
        <taxon>Pseudomonadota</taxon>
        <taxon>Gammaproteobacteria</taxon>
        <taxon>Pseudomonadales</taxon>
        <taxon>Pseudomonadaceae</taxon>
        <taxon>Halopseudomonas</taxon>
    </lineage>
</organism>
<dbReference type="Gene3D" id="3.10.129.10">
    <property type="entry name" value="Hotdog Thioesterase"/>
    <property type="match status" value="1"/>
</dbReference>
<dbReference type="NCBIfam" id="TIGR00369">
    <property type="entry name" value="unchar_dom_1"/>
    <property type="match status" value="1"/>
</dbReference>
<dbReference type="RefSeq" id="WP_093392242.1">
    <property type="nucleotide sequence ID" value="NZ_LT629736.1"/>
</dbReference>
<dbReference type="EMBL" id="LT629736">
    <property type="protein sequence ID" value="SDS23073.1"/>
    <property type="molecule type" value="Genomic_DNA"/>
</dbReference>
<dbReference type="InterPro" id="IPR029069">
    <property type="entry name" value="HotDog_dom_sf"/>
</dbReference>
<dbReference type="PANTHER" id="PTHR21660">
    <property type="entry name" value="THIOESTERASE SUPERFAMILY MEMBER-RELATED"/>
    <property type="match status" value="1"/>
</dbReference>
<name>A0A1H1QID2_9GAMM</name>
<dbReference type="Pfam" id="PF03061">
    <property type="entry name" value="4HBT"/>
    <property type="match status" value="1"/>
</dbReference>
<dbReference type="PANTHER" id="PTHR21660:SF1">
    <property type="entry name" value="ACYL-COENZYME A THIOESTERASE 13"/>
    <property type="match status" value="1"/>
</dbReference>
<dbReference type="AlphaFoldDB" id="A0A1H1QID2"/>
<evidence type="ECO:0000256" key="1">
    <source>
        <dbReference type="ARBA" id="ARBA00008324"/>
    </source>
</evidence>
<protein>
    <submittedName>
        <fullName evidence="4">Uncharacterized domain 1-containing protein</fullName>
    </submittedName>
</protein>
<evidence type="ECO:0000256" key="2">
    <source>
        <dbReference type="ARBA" id="ARBA00022801"/>
    </source>
</evidence>
<dbReference type="STRING" id="487184.SAMN05216421_1142"/>
<evidence type="ECO:0000259" key="3">
    <source>
        <dbReference type="Pfam" id="PF03061"/>
    </source>
</evidence>
<evidence type="ECO:0000313" key="5">
    <source>
        <dbReference type="Proteomes" id="UP000243207"/>
    </source>
</evidence>
<reference evidence="5" key="1">
    <citation type="submission" date="2016-10" db="EMBL/GenBank/DDBJ databases">
        <authorList>
            <person name="Varghese N."/>
            <person name="Submissions S."/>
        </authorList>
    </citation>
    <scope>NUCLEOTIDE SEQUENCE [LARGE SCALE GENOMIC DNA]</scope>
    <source>
        <strain evidence="5">NRRL B-51270</strain>
    </source>
</reference>
<dbReference type="InterPro" id="IPR006683">
    <property type="entry name" value="Thioestr_dom"/>
</dbReference>